<proteinExistence type="predicted"/>
<organism evidence="2 3">
    <name type="scientific">Xanthomonas campestris pv. phaseoli</name>
    <dbReference type="NCBI Taxonomy" id="317013"/>
    <lineage>
        <taxon>Bacteria</taxon>
        <taxon>Pseudomonadati</taxon>
        <taxon>Pseudomonadota</taxon>
        <taxon>Gammaproteobacteria</taxon>
        <taxon>Lysobacterales</taxon>
        <taxon>Lysobacteraceae</taxon>
        <taxon>Xanthomonas</taxon>
    </lineage>
</organism>
<dbReference type="EMBL" id="OCYS01000135">
    <property type="protein sequence ID" value="SON92495.1"/>
    <property type="molecule type" value="Genomic_DNA"/>
</dbReference>
<comment type="caution">
    <text evidence="2">The sequence shown here is derived from an EMBL/GenBank/DDBJ whole genome shotgun (WGS) entry which is preliminary data.</text>
</comment>
<keyword evidence="4" id="KW-1185">Reference proteome</keyword>
<gene>
    <name evidence="1" type="ORF">XAP6984_810053</name>
    <name evidence="2" type="ORF">XAP7430_770053</name>
</gene>
<accession>A0AB38E6L2</accession>
<evidence type="ECO:0000313" key="3">
    <source>
        <dbReference type="Proteomes" id="UP000234166"/>
    </source>
</evidence>
<evidence type="ECO:0000313" key="1">
    <source>
        <dbReference type="EMBL" id="SON87674.1"/>
    </source>
</evidence>
<dbReference type="Proteomes" id="UP000234181">
    <property type="component" value="Unassembled WGS sequence"/>
</dbReference>
<name>A0AB38E6L2_XANCH</name>
<dbReference type="Proteomes" id="UP000234166">
    <property type="component" value="Unassembled WGS sequence"/>
</dbReference>
<reference evidence="3 4" key="1">
    <citation type="submission" date="2017-10" db="EMBL/GenBank/DDBJ databases">
        <authorList>
            <person name="Regsiter A."/>
            <person name="William W."/>
        </authorList>
    </citation>
    <scope>NUCLEOTIDE SEQUENCE [LARGE SCALE GENOMIC DNA]</scope>
    <source>
        <strain evidence="1 4">CFBP6984</strain>
        <strain evidence="2 3">CFBP7430</strain>
    </source>
</reference>
<protein>
    <submittedName>
        <fullName evidence="2">Uncharacterized protein</fullName>
    </submittedName>
</protein>
<sequence>MLLAPTPRASPCIYNDAPAHAGCHDRCRIASFVASRAAVTYDATLTTPNAVMNVKTA</sequence>
<dbReference type="AlphaFoldDB" id="A0AB38E6L2"/>
<evidence type="ECO:0000313" key="2">
    <source>
        <dbReference type="EMBL" id="SON92495.1"/>
    </source>
</evidence>
<evidence type="ECO:0000313" key="4">
    <source>
        <dbReference type="Proteomes" id="UP000234181"/>
    </source>
</evidence>
<dbReference type="EMBL" id="OCYT01000141">
    <property type="protein sequence ID" value="SON87674.1"/>
    <property type="molecule type" value="Genomic_DNA"/>
</dbReference>